<proteinExistence type="predicted"/>
<dbReference type="CDD" id="cd00448">
    <property type="entry name" value="YjgF_YER057c_UK114_family"/>
    <property type="match status" value="1"/>
</dbReference>
<dbReference type="Pfam" id="PF01042">
    <property type="entry name" value="Ribonuc_L-PSP"/>
    <property type="match status" value="1"/>
</dbReference>
<evidence type="ECO:0000256" key="1">
    <source>
        <dbReference type="SAM" id="MobiDB-lite"/>
    </source>
</evidence>
<evidence type="ECO:0000313" key="3">
    <source>
        <dbReference type="Proteomes" id="UP000547614"/>
    </source>
</evidence>
<comment type="caution">
    <text evidence="2">The sequence shown here is derived from an EMBL/GenBank/DDBJ whole genome shotgun (WGS) entry which is preliminary data.</text>
</comment>
<sequence length="149" mass="16729">MPEYHNDATLPVPTFPGSHLVLDDDYVFVSGLAASDIQGGDTVLGDIVEETRWVMRRLEHMLASVDCDLTDVVRADIHLADLDDLKDMNAVYAEFFPADHYPARTCTESPRLSGDSRVEITLMARRRCSPRRQASETDDRRQGESSESE</sequence>
<dbReference type="InterPro" id="IPR006175">
    <property type="entry name" value="YjgF/YER057c/UK114"/>
</dbReference>
<name>A0A839V9N7_9GAMM</name>
<dbReference type="RefSeq" id="WP_183325470.1">
    <property type="nucleotide sequence ID" value="NZ_JACHXP010000008.1"/>
</dbReference>
<dbReference type="EC" id="3.5.99.10" evidence="2"/>
<feature type="region of interest" description="Disordered" evidence="1">
    <location>
        <begin position="127"/>
        <end position="149"/>
    </location>
</feature>
<dbReference type="GO" id="GO:0005829">
    <property type="term" value="C:cytosol"/>
    <property type="evidence" value="ECO:0007669"/>
    <property type="project" value="TreeGrafter"/>
</dbReference>
<dbReference type="PANTHER" id="PTHR11803">
    <property type="entry name" value="2-IMINOBUTANOATE/2-IMINOPROPANOATE DEAMINASE RIDA"/>
    <property type="match status" value="1"/>
</dbReference>
<gene>
    <name evidence="2" type="ORF">FHR94_001904</name>
</gene>
<dbReference type="PANTHER" id="PTHR11803:SF39">
    <property type="entry name" value="2-IMINOBUTANOATE_2-IMINOPROPANOATE DEAMINASE"/>
    <property type="match status" value="1"/>
</dbReference>
<dbReference type="EMBL" id="JACHXP010000008">
    <property type="protein sequence ID" value="MBB3190670.1"/>
    <property type="molecule type" value="Genomic_DNA"/>
</dbReference>
<keyword evidence="3" id="KW-1185">Reference proteome</keyword>
<dbReference type="SUPFAM" id="SSF55298">
    <property type="entry name" value="YjgF-like"/>
    <property type="match status" value="1"/>
</dbReference>
<dbReference type="AlphaFoldDB" id="A0A839V9N7"/>
<protein>
    <submittedName>
        <fullName evidence="2">2-iminobutanoate/2-iminopropanoate deaminase</fullName>
        <ecNumber evidence="2">3.5.99.10</ecNumber>
    </submittedName>
</protein>
<accession>A0A839V9N7</accession>
<dbReference type="Gene3D" id="3.30.1330.40">
    <property type="entry name" value="RutC-like"/>
    <property type="match status" value="1"/>
</dbReference>
<dbReference type="InterPro" id="IPR035959">
    <property type="entry name" value="RutC-like_sf"/>
</dbReference>
<dbReference type="Proteomes" id="UP000547614">
    <property type="component" value="Unassembled WGS sequence"/>
</dbReference>
<reference evidence="2 3" key="1">
    <citation type="submission" date="2020-08" db="EMBL/GenBank/DDBJ databases">
        <title>Genomic Encyclopedia of Type Strains, Phase III (KMG-III): the genomes of soil and plant-associated and newly described type strains.</title>
        <authorList>
            <person name="Whitman W."/>
        </authorList>
    </citation>
    <scope>NUCLEOTIDE SEQUENCE [LARGE SCALE GENOMIC DNA]</scope>
    <source>
        <strain evidence="2 3">CECT 7282</strain>
    </source>
</reference>
<dbReference type="GO" id="GO:0120241">
    <property type="term" value="F:2-iminobutanoate/2-iminopropanoate deaminase"/>
    <property type="evidence" value="ECO:0007669"/>
    <property type="project" value="UniProtKB-EC"/>
</dbReference>
<organism evidence="2 3">
    <name type="scientific">Halomonas cerina</name>
    <dbReference type="NCBI Taxonomy" id="447424"/>
    <lineage>
        <taxon>Bacteria</taxon>
        <taxon>Pseudomonadati</taxon>
        <taxon>Pseudomonadota</taxon>
        <taxon>Gammaproteobacteria</taxon>
        <taxon>Oceanospirillales</taxon>
        <taxon>Halomonadaceae</taxon>
        <taxon>Halomonas</taxon>
    </lineage>
</organism>
<evidence type="ECO:0000313" key="2">
    <source>
        <dbReference type="EMBL" id="MBB3190670.1"/>
    </source>
</evidence>
<keyword evidence="2" id="KW-0378">Hydrolase</keyword>
<feature type="compositionally biased region" description="Basic and acidic residues" evidence="1">
    <location>
        <begin position="133"/>
        <end position="149"/>
    </location>
</feature>